<reference evidence="1" key="1">
    <citation type="submission" date="2019-08" db="EMBL/GenBank/DDBJ databases">
        <authorList>
            <person name="Kucharzyk K."/>
            <person name="Murdoch R.W."/>
            <person name="Higgins S."/>
            <person name="Loffler F."/>
        </authorList>
    </citation>
    <scope>NUCLEOTIDE SEQUENCE</scope>
</reference>
<organism evidence="1">
    <name type="scientific">bioreactor metagenome</name>
    <dbReference type="NCBI Taxonomy" id="1076179"/>
    <lineage>
        <taxon>unclassified sequences</taxon>
        <taxon>metagenomes</taxon>
        <taxon>ecological metagenomes</taxon>
    </lineage>
</organism>
<gene>
    <name evidence="1" type="ORF">SDC9_176027</name>
</gene>
<comment type="caution">
    <text evidence="1">The sequence shown here is derived from an EMBL/GenBank/DDBJ whole genome shotgun (WGS) entry which is preliminary data.</text>
</comment>
<accession>A0A645GPE1</accession>
<evidence type="ECO:0000313" key="1">
    <source>
        <dbReference type="EMBL" id="MPN28585.1"/>
    </source>
</evidence>
<dbReference type="EMBL" id="VSSQ01078938">
    <property type="protein sequence ID" value="MPN28585.1"/>
    <property type="molecule type" value="Genomic_DNA"/>
</dbReference>
<protein>
    <submittedName>
        <fullName evidence="1">Uncharacterized protein</fullName>
    </submittedName>
</protein>
<sequence>MKGIAVLGVYTGEIEDLDAEKLIYGKDFAYIHSIDRFSEIVGLYLKRQINNMIN</sequence>
<dbReference type="AlphaFoldDB" id="A0A645GPE1"/>
<proteinExistence type="predicted"/>
<name>A0A645GPE1_9ZZZZ</name>